<reference evidence="2" key="1">
    <citation type="submission" date="2023-04" db="EMBL/GenBank/DDBJ databases">
        <authorList>
            <consortium name="ELIXIR-Norway"/>
        </authorList>
    </citation>
    <scope>NUCLEOTIDE SEQUENCE [LARGE SCALE GENOMIC DNA]</scope>
</reference>
<dbReference type="EMBL" id="OX459968">
    <property type="protein sequence ID" value="CAI9172421.1"/>
    <property type="molecule type" value="Genomic_DNA"/>
</dbReference>
<proteinExistence type="predicted"/>
<feature type="compositionally biased region" description="Pro residues" evidence="1">
    <location>
        <begin position="247"/>
        <end position="259"/>
    </location>
</feature>
<organism evidence="2 3">
    <name type="scientific">Rangifer tarandus platyrhynchus</name>
    <name type="common">Svalbard reindeer</name>
    <dbReference type="NCBI Taxonomy" id="3082113"/>
    <lineage>
        <taxon>Eukaryota</taxon>
        <taxon>Metazoa</taxon>
        <taxon>Chordata</taxon>
        <taxon>Craniata</taxon>
        <taxon>Vertebrata</taxon>
        <taxon>Euteleostomi</taxon>
        <taxon>Mammalia</taxon>
        <taxon>Eutheria</taxon>
        <taxon>Laurasiatheria</taxon>
        <taxon>Artiodactyla</taxon>
        <taxon>Ruminantia</taxon>
        <taxon>Pecora</taxon>
        <taxon>Cervidae</taxon>
        <taxon>Odocoileinae</taxon>
        <taxon>Rangifer</taxon>
    </lineage>
</organism>
<feature type="compositionally biased region" description="Basic residues" evidence="1">
    <location>
        <begin position="126"/>
        <end position="135"/>
    </location>
</feature>
<feature type="compositionally biased region" description="Basic and acidic residues" evidence="1">
    <location>
        <begin position="138"/>
        <end position="152"/>
    </location>
</feature>
<name>A0ABN8ZHF9_RANTA</name>
<evidence type="ECO:0000256" key="1">
    <source>
        <dbReference type="SAM" id="MobiDB-lite"/>
    </source>
</evidence>
<feature type="compositionally biased region" description="Basic residues" evidence="1">
    <location>
        <begin position="260"/>
        <end position="270"/>
    </location>
</feature>
<accession>A0ABN8ZHF9</accession>
<protein>
    <submittedName>
        <fullName evidence="2">Uncharacterized protein</fullName>
    </submittedName>
</protein>
<feature type="region of interest" description="Disordered" evidence="1">
    <location>
        <begin position="319"/>
        <end position="377"/>
    </location>
</feature>
<feature type="compositionally biased region" description="Basic and acidic residues" evidence="1">
    <location>
        <begin position="319"/>
        <end position="338"/>
    </location>
</feature>
<feature type="region of interest" description="Disordered" evidence="1">
    <location>
        <begin position="81"/>
        <end position="180"/>
    </location>
</feature>
<feature type="region of interest" description="Disordered" evidence="1">
    <location>
        <begin position="389"/>
        <end position="424"/>
    </location>
</feature>
<gene>
    <name evidence="2" type="ORF">MRATA1EN1_LOCUS21383</name>
</gene>
<feature type="region of interest" description="Disordered" evidence="1">
    <location>
        <begin position="231"/>
        <end position="271"/>
    </location>
</feature>
<dbReference type="Proteomes" id="UP001176941">
    <property type="component" value="Chromosome 32"/>
</dbReference>
<keyword evidence="3" id="KW-1185">Reference proteome</keyword>
<evidence type="ECO:0000313" key="3">
    <source>
        <dbReference type="Proteomes" id="UP001176941"/>
    </source>
</evidence>
<sequence length="473" mass="50225">MHTGIPLAPAEPGGPTPHLTALECPPLAGQASSHGQPFHNIWAVACSPSRVLTLDAPLSRILPLTSTNRLLGARQLGEAKSKVSGLVSPQDKGPPSHPAGSVPADPCPPPSKLPAVGAPLSQGPPRRSRQKHRNPHLLVDHEAGVRAEHSLVSREQQSPHSKSPPKHHLPARPPSNLSAPDCAFGGGLPLACPQNATCARPPAFSSPFVPKMGSPLSQGKPPVRKEARLHLLSPADPPSRTSSTDPSPRPGQWPVPKPPHSGHHPHARRKPSLELSLNVPQVLVCLWPSAPLLVPMELAGRGCYLVEEQYLIPVIVRPTSERSSQKQRPEPAESEKRGLGILLKPPGSLGPHQLPVAPGTPQPPEREGPAPAAPHHQQQFNHLVRPAGDWEMGMEEPPGSEEARHPHPGGSTPRPLAQAGLGLPPPRPGRWLSVQALLVALSLGGRLGNASASWPALGACRVWFPWWVSVLRC</sequence>
<feature type="compositionally biased region" description="Low complexity" evidence="1">
    <location>
        <begin position="413"/>
        <end position="422"/>
    </location>
</feature>
<feature type="region of interest" description="Disordered" evidence="1">
    <location>
        <begin position="1"/>
        <end position="21"/>
    </location>
</feature>
<evidence type="ECO:0000313" key="2">
    <source>
        <dbReference type="EMBL" id="CAI9172421.1"/>
    </source>
</evidence>